<accession>A0A1J4KXC1</accession>
<name>A0A1J4KXC1_9EUKA</name>
<gene>
    <name evidence="1" type="ORF">TRFO_42223</name>
</gene>
<sequence>MCSSSSTPTNNQNVIPIIKIFFPGELTNNCNIRNQIKTHVRQFCSHLLVKQSNSTYVLFICANKECSFSVSYSFRMKLEHGFYLITEKNYCHEHHNECPYLPYSNIPTKPHDFTIMLKELFSVKSPSYQEVEACLRVTFPNRSFTPHEIKYIRSDGITCFRGNALEAFSTIIDYANNTSQKWEVIPTLIDGFIDEVMILQPLGRKLIQLFPQPILTDATFTYENIKFIIVAIKDSENHIHPAAIN</sequence>
<dbReference type="GeneID" id="94848904"/>
<dbReference type="EMBL" id="MLAK01000174">
    <property type="protein sequence ID" value="OHT15899.1"/>
    <property type="molecule type" value="Genomic_DNA"/>
</dbReference>
<dbReference type="RefSeq" id="XP_068369035.1">
    <property type="nucleotide sequence ID" value="XM_068514200.1"/>
</dbReference>
<evidence type="ECO:0000313" key="2">
    <source>
        <dbReference type="Proteomes" id="UP000179807"/>
    </source>
</evidence>
<proteinExistence type="predicted"/>
<protein>
    <submittedName>
        <fullName evidence="1">Uncharacterized protein</fullName>
    </submittedName>
</protein>
<evidence type="ECO:0000313" key="1">
    <source>
        <dbReference type="EMBL" id="OHT15899.1"/>
    </source>
</evidence>
<reference evidence="1" key="1">
    <citation type="submission" date="2016-10" db="EMBL/GenBank/DDBJ databases">
        <authorList>
            <person name="Benchimol M."/>
            <person name="Almeida L.G."/>
            <person name="Vasconcelos A.T."/>
            <person name="Perreira-Neves A."/>
            <person name="Rosa I.A."/>
            <person name="Tasca T."/>
            <person name="Bogo M.R."/>
            <person name="de Souza W."/>
        </authorList>
    </citation>
    <scope>NUCLEOTIDE SEQUENCE [LARGE SCALE GENOMIC DNA]</scope>
    <source>
        <strain evidence="1">K</strain>
    </source>
</reference>
<comment type="caution">
    <text evidence="1">The sequence shown here is derived from an EMBL/GenBank/DDBJ whole genome shotgun (WGS) entry which is preliminary data.</text>
</comment>
<dbReference type="Proteomes" id="UP000179807">
    <property type="component" value="Unassembled WGS sequence"/>
</dbReference>
<dbReference type="VEuPathDB" id="TrichDB:TRFO_42223"/>
<keyword evidence="2" id="KW-1185">Reference proteome</keyword>
<dbReference type="AlphaFoldDB" id="A0A1J4KXC1"/>
<organism evidence="1 2">
    <name type="scientific">Tritrichomonas foetus</name>
    <dbReference type="NCBI Taxonomy" id="1144522"/>
    <lineage>
        <taxon>Eukaryota</taxon>
        <taxon>Metamonada</taxon>
        <taxon>Parabasalia</taxon>
        <taxon>Tritrichomonadida</taxon>
        <taxon>Tritrichomonadidae</taxon>
        <taxon>Tritrichomonas</taxon>
    </lineage>
</organism>